<dbReference type="Proteomes" id="UP001221189">
    <property type="component" value="Unassembled WGS sequence"/>
</dbReference>
<evidence type="ECO:0008006" key="3">
    <source>
        <dbReference type="Google" id="ProtNLM"/>
    </source>
</evidence>
<organism evidence="1 2">
    <name type="scientific">Roseateles albus</name>
    <dbReference type="NCBI Taxonomy" id="2987525"/>
    <lineage>
        <taxon>Bacteria</taxon>
        <taxon>Pseudomonadati</taxon>
        <taxon>Pseudomonadota</taxon>
        <taxon>Betaproteobacteria</taxon>
        <taxon>Burkholderiales</taxon>
        <taxon>Sphaerotilaceae</taxon>
        <taxon>Roseateles</taxon>
    </lineage>
</organism>
<sequence>MKPAAALLSWDAAAIKRCLIVVAALWLGLYGESCLAEVLVIRHALAQEQNAKVLTYEQAVLKLLLDKTIPTHGPYRLQPSEVVSQSRAFLQLAAGELELLSSMTSQAREAQGIPVRVCLYRGLLGVRLPIALSSRREQMEAISSPSQAQALSIGQVADWPDAKILSANGWKVERMAKLAPFPEMLKRERIDLFALGAIEVFPIVDALPGLTVLDQWLIAYPSAFYFFVSPQSPALAERLRKGWELVLADGSFEALFDHWVGPQLLRAQLAERRWLILRNPDLPPATPLGDARLWHPLVRSRLLDAALH</sequence>
<dbReference type="SUPFAM" id="SSF53850">
    <property type="entry name" value="Periplasmic binding protein-like II"/>
    <property type="match status" value="1"/>
</dbReference>
<dbReference type="RefSeq" id="WP_273602268.1">
    <property type="nucleotide sequence ID" value="NZ_JAQQXT010000019.1"/>
</dbReference>
<reference evidence="1 2" key="1">
    <citation type="submission" date="2022-10" db="EMBL/GenBank/DDBJ databases">
        <title>Paucibacter sp. hw1 Genome sequencing.</title>
        <authorList>
            <person name="Park S."/>
        </authorList>
    </citation>
    <scope>NUCLEOTIDE SEQUENCE [LARGE SCALE GENOMIC DNA]</scope>
    <source>
        <strain evidence="2">hw1</strain>
    </source>
</reference>
<dbReference type="EMBL" id="JAQQXT010000019">
    <property type="protein sequence ID" value="MDC8774241.1"/>
    <property type="molecule type" value="Genomic_DNA"/>
</dbReference>
<protein>
    <recommendedName>
        <fullName evidence="3">Solute-binding protein family 3/N-terminal domain-containing protein</fullName>
    </recommendedName>
</protein>
<proteinExistence type="predicted"/>
<gene>
    <name evidence="1" type="ORF">PRZ03_21980</name>
</gene>
<accession>A0ABT5KN13</accession>
<comment type="caution">
    <text evidence="1">The sequence shown here is derived from an EMBL/GenBank/DDBJ whole genome shotgun (WGS) entry which is preliminary data.</text>
</comment>
<name>A0ABT5KN13_9BURK</name>
<evidence type="ECO:0000313" key="2">
    <source>
        <dbReference type="Proteomes" id="UP001221189"/>
    </source>
</evidence>
<keyword evidence="2" id="KW-1185">Reference proteome</keyword>
<evidence type="ECO:0000313" key="1">
    <source>
        <dbReference type="EMBL" id="MDC8774241.1"/>
    </source>
</evidence>